<dbReference type="EMBL" id="BK015568">
    <property type="protein sequence ID" value="DAE13736.1"/>
    <property type="molecule type" value="Genomic_DNA"/>
</dbReference>
<organism evidence="1">
    <name type="scientific">Siphoviridae sp. ctQqU1</name>
    <dbReference type="NCBI Taxonomy" id="2825496"/>
    <lineage>
        <taxon>Viruses</taxon>
        <taxon>Duplodnaviria</taxon>
        <taxon>Heunggongvirae</taxon>
        <taxon>Uroviricota</taxon>
        <taxon>Caudoviricetes</taxon>
    </lineage>
</organism>
<proteinExistence type="predicted"/>
<sequence length="127" mass="14571">MSGMEQIITLKVDLEYPEEAHHAIDEAVKAYEADKLKWTEAEIMEAQHLAMRIMSRLCLDGYSIEWFGSDGYTVAYIRAYEEAESKKSDCAFYTPDWNIWIAKCVCLCRATGRNVPAFITKKAGECW</sequence>
<reference evidence="1" key="1">
    <citation type="journal article" date="2021" name="Proc. Natl. Acad. Sci. U.S.A.">
        <title>A Catalog of Tens of Thousands of Viruses from Human Metagenomes Reveals Hidden Associations with Chronic Diseases.</title>
        <authorList>
            <person name="Tisza M.J."/>
            <person name="Buck C.B."/>
        </authorList>
    </citation>
    <scope>NUCLEOTIDE SEQUENCE</scope>
    <source>
        <strain evidence="1">CtQqU1</strain>
    </source>
</reference>
<evidence type="ECO:0000313" key="1">
    <source>
        <dbReference type="EMBL" id="DAE13736.1"/>
    </source>
</evidence>
<name>A0A8S5Q403_9CAUD</name>
<protein>
    <submittedName>
        <fullName evidence="1">Uncharacterized protein</fullName>
    </submittedName>
</protein>
<accession>A0A8S5Q403</accession>